<dbReference type="InterPro" id="IPR005467">
    <property type="entry name" value="His_kinase_dom"/>
</dbReference>
<dbReference type="EMBL" id="CADCTW010000175">
    <property type="protein sequence ID" value="CAA9351866.1"/>
    <property type="molecule type" value="Genomic_DNA"/>
</dbReference>
<dbReference type="PANTHER" id="PTHR43047">
    <property type="entry name" value="TWO-COMPONENT HISTIDINE PROTEIN KINASE"/>
    <property type="match status" value="1"/>
</dbReference>
<evidence type="ECO:0000256" key="1">
    <source>
        <dbReference type="ARBA" id="ARBA00000085"/>
    </source>
</evidence>
<accession>A0A6J4MCT1</accession>
<dbReference type="PANTHER" id="PTHR43047:SF64">
    <property type="entry name" value="HISTIDINE KINASE CONTAINING CHEY-HOMOLOGOUS RECEIVER DOMAIN AND PAS DOMAIN-RELATED"/>
    <property type="match status" value="1"/>
</dbReference>
<keyword evidence="3" id="KW-0597">Phosphoprotein</keyword>
<dbReference type="PRINTS" id="PR00344">
    <property type="entry name" value="BCTRLSENSOR"/>
</dbReference>
<dbReference type="NCBIfam" id="TIGR00229">
    <property type="entry name" value="sensory_box"/>
    <property type="match status" value="1"/>
</dbReference>
<dbReference type="Gene3D" id="3.30.450.20">
    <property type="entry name" value="PAS domain"/>
    <property type="match status" value="1"/>
</dbReference>
<dbReference type="InterPro" id="IPR036097">
    <property type="entry name" value="HisK_dim/P_sf"/>
</dbReference>
<sequence>MLRTEPGPPPSDADGRRGEERYRAFIEQSSEGIWCFEFDPPIPLEVTVDEQVEHAYRHGVLRECNDAMARMYGYERAEELVGTPLAGFLPPADPANVAYLRSFLNSGQRLTDAETRERDREGNERVFANNLVAIHEGGGIPRVWGTQREITAQKRLEEQLVSAQHEAARARQRTELLNEAGAILASTLDFEATLAAVARLAVPVLAEACIVDVVGPDGGVVRVEAIHVDPTKQALLREIRRRYPPGPGDRDPTIDAVASRRPVLVSNVTDAHLQATARNEEHLRLLRAVRPRSGIVVPMLARGEALGALTFVRYGGEPFVQADVPFAQELARRAALALDHSRLYREALAANRAKGDFLATMSHELRTPLNAVLGYAELLLMGIPVAVEPAAQEHVHRIGRATRHLISIIEEILVFSRMEAGRETLSLAPVDLVELTREVAAIVEPLAADKRLRFTAPEPPPGEVVTDGRKLRQILINLLGNAVKFTDEGEVSFAVERAGPDLLFRVADTGVGIAPEHLEQIWEPFRQVQNPMTRTAGGTGLGLSVSRHLARLLGADLTVSSAPGQGSTFTLRLAGAGASEKKP</sequence>
<dbReference type="SMART" id="SM00065">
    <property type="entry name" value="GAF"/>
    <property type="match status" value="1"/>
</dbReference>
<dbReference type="InterPro" id="IPR004358">
    <property type="entry name" value="Sig_transdc_His_kin-like_C"/>
</dbReference>
<dbReference type="Pfam" id="PF02518">
    <property type="entry name" value="HATPase_c"/>
    <property type="match status" value="1"/>
</dbReference>
<dbReference type="CDD" id="cd00130">
    <property type="entry name" value="PAS"/>
    <property type="match status" value="1"/>
</dbReference>
<dbReference type="Gene3D" id="1.10.287.130">
    <property type="match status" value="1"/>
</dbReference>
<dbReference type="CDD" id="cd00082">
    <property type="entry name" value="HisKA"/>
    <property type="match status" value="1"/>
</dbReference>
<dbReference type="SMART" id="SM00388">
    <property type="entry name" value="HisKA"/>
    <property type="match status" value="1"/>
</dbReference>
<feature type="coiled-coil region" evidence="6">
    <location>
        <begin position="153"/>
        <end position="180"/>
    </location>
</feature>
<proteinExistence type="predicted"/>
<comment type="catalytic activity">
    <reaction evidence="1">
        <text>ATP + protein L-histidine = ADP + protein N-phospho-L-histidine.</text>
        <dbReference type="EC" id="2.7.13.3"/>
    </reaction>
</comment>
<dbReference type="InterPro" id="IPR013656">
    <property type="entry name" value="PAS_4"/>
</dbReference>
<dbReference type="SMART" id="SM00387">
    <property type="entry name" value="HATPase_c"/>
    <property type="match status" value="1"/>
</dbReference>
<keyword evidence="6" id="KW-0175">Coiled coil</keyword>
<dbReference type="InterPro" id="IPR003661">
    <property type="entry name" value="HisK_dim/P_dom"/>
</dbReference>
<dbReference type="InterPro" id="IPR003594">
    <property type="entry name" value="HATPase_dom"/>
</dbReference>
<dbReference type="InterPro" id="IPR035965">
    <property type="entry name" value="PAS-like_dom_sf"/>
</dbReference>
<evidence type="ECO:0000256" key="5">
    <source>
        <dbReference type="ARBA" id="ARBA00022777"/>
    </source>
</evidence>
<evidence type="ECO:0000256" key="3">
    <source>
        <dbReference type="ARBA" id="ARBA00022553"/>
    </source>
</evidence>
<protein>
    <recommendedName>
        <fullName evidence="2">histidine kinase</fullName>
        <ecNumber evidence="2">2.7.13.3</ecNumber>
    </recommendedName>
</protein>
<evidence type="ECO:0000256" key="6">
    <source>
        <dbReference type="SAM" id="Coils"/>
    </source>
</evidence>
<dbReference type="Pfam" id="PF01590">
    <property type="entry name" value="GAF"/>
    <property type="match status" value="1"/>
</dbReference>
<dbReference type="InterPro" id="IPR000014">
    <property type="entry name" value="PAS"/>
</dbReference>
<dbReference type="Gene3D" id="3.30.450.40">
    <property type="match status" value="1"/>
</dbReference>
<dbReference type="Pfam" id="PF08448">
    <property type="entry name" value="PAS_4"/>
    <property type="match status" value="1"/>
</dbReference>
<evidence type="ECO:0000313" key="8">
    <source>
        <dbReference type="EMBL" id="CAA9351866.1"/>
    </source>
</evidence>
<dbReference type="SUPFAM" id="SSF55785">
    <property type="entry name" value="PYP-like sensor domain (PAS domain)"/>
    <property type="match status" value="1"/>
</dbReference>
<dbReference type="InterPro" id="IPR029016">
    <property type="entry name" value="GAF-like_dom_sf"/>
</dbReference>
<feature type="domain" description="Histidine kinase" evidence="7">
    <location>
        <begin position="360"/>
        <end position="577"/>
    </location>
</feature>
<dbReference type="InterPro" id="IPR036890">
    <property type="entry name" value="HATPase_C_sf"/>
</dbReference>
<dbReference type="CDD" id="cd16922">
    <property type="entry name" value="HATPase_EvgS-ArcB-TorS-like"/>
    <property type="match status" value="1"/>
</dbReference>
<dbReference type="Gene3D" id="3.30.565.10">
    <property type="entry name" value="Histidine kinase-like ATPase, C-terminal domain"/>
    <property type="match status" value="1"/>
</dbReference>
<organism evidence="8">
    <name type="scientific">uncultured Gemmatimonadota bacterium</name>
    <dbReference type="NCBI Taxonomy" id="203437"/>
    <lineage>
        <taxon>Bacteria</taxon>
        <taxon>Pseudomonadati</taxon>
        <taxon>Gemmatimonadota</taxon>
        <taxon>environmental samples</taxon>
    </lineage>
</organism>
<reference evidence="8" key="1">
    <citation type="submission" date="2020-02" db="EMBL/GenBank/DDBJ databases">
        <authorList>
            <person name="Meier V. D."/>
        </authorList>
    </citation>
    <scope>NUCLEOTIDE SEQUENCE</scope>
    <source>
        <strain evidence="8">AVDCRST_MAG68</strain>
    </source>
</reference>
<dbReference type="AlphaFoldDB" id="A0A6J4MCT1"/>
<dbReference type="SUPFAM" id="SSF47384">
    <property type="entry name" value="Homodimeric domain of signal transducing histidine kinase"/>
    <property type="match status" value="1"/>
</dbReference>
<evidence type="ECO:0000256" key="2">
    <source>
        <dbReference type="ARBA" id="ARBA00012438"/>
    </source>
</evidence>
<evidence type="ECO:0000256" key="4">
    <source>
        <dbReference type="ARBA" id="ARBA00022679"/>
    </source>
</evidence>
<keyword evidence="5" id="KW-0418">Kinase</keyword>
<gene>
    <name evidence="8" type="ORF">AVDCRST_MAG68-3717</name>
</gene>
<dbReference type="InterPro" id="IPR003018">
    <property type="entry name" value="GAF"/>
</dbReference>
<name>A0A6J4MCT1_9BACT</name>
<dbReference type="EC" id="2.7.13.3" evidence="2"/>
<evidence type="ECO:0000259" key="7">
    <source>
        <dbReference type="PROSITE" id="PS50109"/>
    </source>
</evidence>
<dbReference type="SUPFAM" id="SSF55781">
    <property type="entry name" value="GAF domain-like"/>
    <property type="match status" value="1"/>
</dbReference>
<dbReference type="Pfam" id="PF00512">
    <property type="entry name" value="HisKA"/>
    <property type="match status" value="1"/>
</dbReference>
<dbReference type="GO" id="GO:0000155">
    <property type="term" value="F:phosphorelay sensor kinase activity"/>
    <property type="evidence" value="ECO:0007669"/>
    <property type="project" value="InterPro"/>
</dbReference>
<dbReference type="PROSITE" id="PS50109">
    <property type="entry name" value="HIS_KIN"/>
    <property type="match status" value="1"/>
</dbReference>
<dbReference type="SUPFAM" id="SSF55874">
    <property type="entry name" value="ATPase domain of HSP90 chaperone/DNA topoisomerase II/histidine kinase"/>
    <property type="match status" value="1"/>
</dbReference>
<keyword evidence="4" id="KW-0808">Transferase</keyword>